<dbReference type="Pfam" id="PF01699">
    <property type="entry name" value="Na_Ca_ex"/>
    <property type="match status" value="2"/>
</dbReference>
<protein>
    <recommendedName>
        <fullName evidence="10">Sodium/calcium exchanger membrane region domain-containing protein</fullName>
    </recommendedName>
</protein>
<evidence type="ECO:0000256" key="1">
    <source>
        <dbReference type="ARBA" id="ARBA00004127"/>
    </source>
</evidence>
<keyword evidence="3" id="KW-0813">Transport</keyword>
<dbReference type="AlphaFoldDB" id="A0A0C3B5I5"/>
<gene>
    <name evidence="11" type="ORF">M408DRAFT_326763</name>
</gene>
<feature type="domain" description="Sodium/calcium exchanger membrane region" evidence="10">
    <location>
        <begin position="193"/>
        <end position="347"/>
    </location>
</feature>
<dbReference type="InterPro" id="IPR004837">
    <property type="entry name" value="NaCa_Exmemb"/>
</dbReference>
<feature type="compositionally biased region" description="Polar residues" evidence="8">
    <location>
        <begin position="1"/>
        <end position="27"/>
    </location>
</feature>
<dbReference type="HOGENOM" id="CLU_008721_4_2_1"/>
<evidence type="ECO:0000256" key="5">
    <source>
        <dbReference type="ARBA" id="ARBA00022989"/>
    </source>
</evidence>
<dbReference type="GO" id="GO:0012505">
    <property type="term" value="C:endomembrane system"/>
    <property type="evidence" value="ECO:0007669"/>
    <property type="project" value="UniProtKB-SubCell"/>
</dbReference>
<comment type="subcellular location">
    <subcellularLocation>
        <location evidence="1">Endomembrane system</location>
        <topology evidence="1">Multi-pass membrane protein</topology>
    </subcellularLocation>
</comment>
<keyword evidence="5 9" id="KW-1133">Transmembrane helix</keyword>
<reference evidence="11 12" key="1">
    <citation type="submission" date="2014-04" db="EMBL/GenBank/DDBJ databases">
        <authorList>
            <consortium name="DOE Joint Genome Institute"/>
            <person name="Kuo A."/>
            <person name="Zuccaro A."/>
            <person name="Kohler A."/>
            <person name="Nagy L.G."/>
            <person name="Floudas D."/>
            <person name="Copeland A."/>
            <person name="Barry K.W."/>
            <person name="Cichocki N."/>
            <person name="Veneault-Fourrey C."/>
            <person name="LaButti K."/>
            <person name="Lindquist E.A."/>
            <person name="Lipzen A."/>
            <person name="Lundell T."/>
            <person name="Morin E."/>
            <person name="Murat C."/>
            <person name="Sun H."/>
            <person name="Tunlid A."/>
            <person name="Henrissat B."/>
            <person name="Grigoriev I.V."/>
            <person name="Hibbett D.S."/>
            <person name="Martin F."/>
            <person name="Nordberg H.P."/>
            <person name="Cantor M.N."/>
            <person name="Hua S.X."/>
        </authorList>
    </citation>
    <scope>NUCLEOTIDE SEQUENCE [LARGE SCALE GENOMIC DNA]</scope>
    <source>
        <strain evidence="11 12">MAFF 305830</strain>
    </source>
</reference>
<dbReference type="PANTHER" id="PTHR31503:SF20">
    <property type="entry name" value="CA(2+)_H(+) EXCHANGER, PUTATIVE (EUROFUNG)-RELATED"/>
    <property type="match status" value="1"/>
</dbReference>
<dbReference type="InterPro" id="IPR044880">
    <property type="entry name" value="NCX_ion-bd_dom_sf"/>
</dbReference>
<keyword evidence="7 9" id="KW-0472">Membrane</keyword>
<keyword evidence="12" id="KW-1185">Reference proteome</keyword>
<dbReference type="GO" id="GO:0000329">
    <property type="term" value="C:fungal-type vacuole membrane"/>
    <property type="evidence" value="ECO:0007669"/>
    <property type="project" value="TreeGrafter"/>
</dbReference>
<feature type="transmembrane region" description="Helical" evidence="9">
    <location>
        <begin position="436"/>
        <end position="455"/>
    </location>
</feature>
<reference evidence="12" key="2">
    <citation type="submission" date="2015-01" db="EMBL/GenBank/DDBJ databases">
        <title>Evolutionary Origins and Diversification of the Mycorrhizal Mutualists.</title>
        <authorList>
            <consortium name="DOE Joint Genome Institute"/>
            <consortium name="Mycorrhizal Genomics Consortium"/>
            <person name="Kohler A."/>
            <person name="Kuo A."/>
            <person name="Nagy L.G."/>
            <person name="Floudas D."/>
            <person name="Copeland A."/>
            <person name="Barry K.W."/>
            <person name="Cichocki N."/>
            <person name="Veneault-Fourrey C."/>
            <person name="LaButti K."/>
            <person name="Lindquist E.A."/>
            <person name="Lipzen A."/>
            <person name="Lundell T."/>
            <person name="Morin E."/>
            <person name="Murat C."/>
            <person name="Riley R."/>
            <person name="Ohm R."/>
            <person name="Sun H."/>
            <person name="Tunlid A."/>
            <person name="Henrissat B."/>
            <person name="Grigoriev I.V."/>
            <person name="Hibbett D.S."/>
            <person name="Martin F."/>
        </authorList>
    </citation>
    <scope>NUCLEOTIDE SEQUENCE [LARGE SCALE GENOMIC DNA]</scope>
    <source>
        <strain evidence="12">MAFF 305830</strain>
    </source>
</reference>
<feature type="transmembrane region" description="Helical" evidence="9">
    <location>
        <begin position="462"/>
        <end position="481"/>
    </location>
</feature>
<feature type="transmembrane region" description="Helical" evidence="9">
    <location>
        <begin position="259"/>
        <end position="279"/>
    </location>
</feature>
<dbReference type="FunFam" id="1.20.1420.30:FF:000024">
    <property type="entry name" value="Calcium/proton exchanger, variant"/>
    <property type="match status" value="1"/>
</dbReference>
<comment type="similarity">
    <text evidence="2">Belongs to the Ca(2+):cation antiporter (CaCA) (TC 2.A.19) family.</text>
</comment>
<evidence type="ECO:0000256" key="2">
    <source>
        <dbReference type="ARBA" id="ARBA00008170"/>
    </source>
</evidence>
<evidence type="ECO:0000256" key="6">
    <source>
        <dbReference type="ARBA" id="ARBA00023065"/>
    </source>
</evidence>
<dbReference type="STRING" id="933852.A0A0C3B5I5"/>
<organism evidence="11 12">
    <name type="scientific">Serendipita vermifera MAFF 305830</name>
    <dbReference type="NCBI Taxonomy" id="933852"/>
    <lineage>
        <taxon>Eukaryota</taxon>
        <taxon>Fungi</taxon>
        <taxon>Dikarya</taxon>
        <taxon>Basidiomycota</taxon>
        <taxon>Agaricomycotina</taxon>
        <taxon>Agaricomycetes</taxon>
        <taxon>Sebacinales</taxon>
        <taxon>Serendipitaceae</taxon>
        <taxon>Serendipita</taxon>
    </lineage>
</organism>
<evidence type="ECO:0000256" key="9">
    <source>
        <dbReference type="SAM" id="Phobius"/>
    </source>
</evidence>
<feature type="transmembrane region" description="Helical" evidence="9">
    <location>
        <begin position="501"/>
        <end position="527"/>
    </location>
</feature>
<feature type="transmembrane region" description="Helical" evidence="9">
    <location>
        <begin position="562"/>
        <end position="582"/>
    </location>
</feature>
<name>A0A0C3B5I5_SERVB</name>
<evidence type="ECO:0000256" key="7">
    <source>
        <dbReference type="ARBA" id="ARBA00023136"/>
    </source>
</evidence>
<keyword evidence="4 9" id="KW-0812">Transmembrane</keyword>
<dbReference type="InterPro" id="IPR004713">
    <property type="entry name" value="CaH_exchang"/>
</dbReference>
<feature type="compositionally biased region" description="Basic residues" evidence="8">
    <location>
        <begin position="77"/>
        <end position="88"/>
    </location>
</feature>
<dbReference type="PANTHER" id="PTHR31503">
    <property type="entry name" value="VACUOLAR CALCIUM ION TRANSPORTER"/>
    <property type="match status" value="1"/>
</dbReference>
<dbReference type="Gene3D" id="1.20.1420.30">
    <property type="entry name" value="NCX, central ion-binding region"/>
    <property type="match status" value="2"/>
</dbReference>
<evidence type="ECO:0000256" key="4">
    <source>
        <dbReference type="ARBA" id="ARBA00022692"/>
    </source>
</evidence>
<feature type="transmembrane region" description="Helical" evidence="9">
    <location>
        <begin position="291"/>
        <end position="311"/>
    </location>
</feature>
<evidence type="ECO:0000313" key="11">
    <source>
        <dbReference type="EMBL" id="KIM32065.1"/>
    </source>
</evidence>
<feature type="transmembrane region" description="Helical" evidence="9">
    <location>
        <begin position="169"/>
        <end position="187"/>
    </location>
</feature>
<feature type="region of interest" description="Disordered" evidence="8">
    <location>
        <begin position="1"/>
        <end position="47"/>
    </location>
</feature>
<proteinExistence type="inferred from homology"/>
<feature type="transmembrane region" description="Helical" evidence="9">
    <location>
        <begin position="539"/>
        <end position="556"/>
    </location>
</feature>
<feature type="transmembrane region" description="Helical" evidence="9">
    <location>
        <begin position="323"/>
        <end position="347"/>
    </location>
</feature>
<evidence type="ECO:0000256" key="3">
    <source>
        <dbReference type="ARBA" id="ARBA00022448"/>
    </source>
</evidence>
<sequence length="583" mass="62626">MVNFQDQAQNEKLTINIKQPNNSSPALSSPVHGDLEAARSGNNRNLSPPIILAQHRAESIPGSVTSLPVTGIEPAPTHRRRRNRRRRNNQQQQTGNGGAQAGIGDGTVASGPPRRANSLPARTAPAETNPAPPGQPFDWLKNLDTLLVPQKKIVQRPNLTQCFVNTLKYSWINVMLLLIPVAWGMHFSHQPDTVVFVFSFLSIIPLAALLGFATEELANYTGPTIGGLFNATFGNAVELIISILALVKGQLRIVQAAMLGSILSNCLLVLGMCFLAGGFRFHEQGYGVRIAQQQISLLSLSVFSISIPAAFNSSVKVVEESDILAISRATSVILLVCYMAFLVFQLWTHSYLYTIESSKRHAAVTFVAADEGAAGPPIGQSVFRVSSIFSHSSSSSSSSSENGSPTTATATVQITARPQGEEGEEEEEIPKLTVKFAFALLVVVTVLTGLTAEFLVDSIAGLIATTAVTEEFVALILLPLVGNAAEHVTAVTVSVRNKLDLALAVAVGSSIQIALFVLPFLVVLGWIIGQPLNLNFDNFEVIVVVLSVIVVNFAISDGRTNWLEGFILMVTYLLIGVAVFYYN</sequence>
<keyword evidence="6" id="KW-0406">Ion transport</keyword>
<feature type="region of interest" description="Disordered" evidence="8">
    <location>
        <begin position="62"/>
        <end position="135"/>
    </location>
</feature>
<feature type="transmembrane region" description="Helical" evidence="9">
    <location>
        <begin position="194"/>
        <end position="213"/>
    </location>
</feature>
<dbReference type="GO" id="GO:0015369">
    <property type="term" value="F:calcium:proton antiporter activity"/>
    <property type="evidence" value="ECO:0007669"/>
    <property type="project" value="TreeGrafter"/>
</dbReference>
<accession>A0A0C3B5I5</accession>
<feature type="transmembrane region" description="Helical" evidence="9">
    <location>
        <begin position="225"/>
        <end position="247"/>
    </location>
</feature>
<feature type="domain" description="Sodium/calcium exchanger membrane region" evidence="10">
    <location>
        <begin position="437"/>
        <end position="579"/>
    </location>
</feature>
<evidence type="ECO:0000313" key="12">
    <source>
        <dbReference type="Proteomes" id="UP000054097"/>
    </source>
</evidence>
<evidence type="ECO:0000259" key="10">
    <source>
        <dbReference type="Pfam" id="PF01699"/>
    </source>
</evidence>
<feature type="compositionally biased region" description="Gly residues" evidence="8">
    <location>
        <begin position="95"/>
        <end position="105"/>
    </location>
</feature>
<dbReference type="OrthoDB" id="1699231at2759"/>
<dbReference type="EMBL" id="KN824280">
    <property type="protein sequence ID" value="KIM32065.1"/>
    <property type="molecule type" value="Genomic_DNA"/>
</dbReference>
<dbReference type="Proteomes" id="UP000054097">
    <property type="component" value="Unassembled WGS sequence"/>
</dbReference>
<evidence type="ECO:0000256" key="8">
    <source>
        <dbReference type="SAM" id="MobiDB-lite"/>
    </source>
</evidence>
<dbReference type="GO" id="GO:0006874">
    <property type="term" value="P:intracellular calcium ion homeostasis"/>
    <property type="evidence" value="ECO:0007669"/>
    <property type="project" value="TreeGrafter"/>
</dbReference>